<feature type="region of interest" description="Disordered" evidence="1">
    <location>
        <begin position="109"/>
        <end position="158"/>
    </location>
</feature>
<proteinExistence type="predicted"/>
<evidence type="ECO:0000313" key="3">
    <source>
        <dbReference type="Proteomes" id="UP000077202"/>
    </source>
</evidence>
<organism evidence="2 3">
    <name type="scientific">Marchantia polymorpha subsp. ruderalis</name>
    <dbReference type="NCBI Taxonomy" id="1480154"/>
    <lineage>
        <taxon>Eukaryota</taxon>
        <taxon>Viridiplantae</taxon>
        <taxon>Streptophyta</taxon>
        <taxon>Embryophyta</taxon>
        <taxon>Marchantiophyta</taxon>
        <taxon>Marchantiopsida</taxon>
        <taxon>Marchantiidae</taxon>
        <taxon>Marchantiales</taxon>
        <taxon>Marchantiaceae</taxon>
        <taxon>Marchantia</taxon>
    </lineage>
</organism>
<dbReference type="AlphaFoldDB" id="A0A176VHN7"/>
<feature type="region of interest" description="Disordered" evidence="1">
    <location>
        <begin position="188"/>
        <end position="221"/>
    </location>
</feature>
<sequence length="413" mass="46040">MTTSEFPLESMRRRIPSKVKEGAARERNLNCGTFNSQELGISLRQPDGDLALGLELRDDGDLTFDSESVKEKCGDGVNADPSTCSDHIHDDLAEMRKFPMRTHVQEGEKVVSANEVNTDSKDEQIVAPSRRIEQSRGRQEERPRKRRKTQEAAVPKERVRRTVSIKLRSPNARARTKMKARRLILEADNNTESRTAASQGRPNLEAGTELNEETVGREKEVPVTKDLQTFVVSPTPLVSRRATRKEKGKAIMTEDVPPRRDQVTSAGIRMRVPLETPADVLAMSSDTEEDPVALEKVVERIVEDVVGETAAPQKVMSPRTSTGTVILETGEDPSAKEIKSQVLNAVDVHYGNFRSSSEGTAVTGDRGKVRGTLEVELRRYSDKTCEDLCEDIEVARYATVDLRDMLEASRTVW</sequence>
<protein>
    <submittedName>
        <fullName evidence="2">Uncharacterized protein</fullName>
    </submittedName>
</protein>
<feature type="compositionally biased region" description="Basic and acidic residues" evidence="1">
    <location>
        <begin position="118"/>
        <end position="143"/>
    </location>
</feature>
<reference evidence="2" key="1">
    <citation type="submission" date="2016-03" db="EMBL/GenBank/DDBJ databases">
        <title>Mechanisms controlling the formation of the plant cell surface in tip-growing cells are functionally conserved among land plants.</title>
        <authorList>
            <person name="Honkanen S."/>
            <person name="Jones V.A."/>
            <person name="Morieri G."/>
            <person name="Champion C."/>
            <person name="Hetherington A.J."/>
            <person name="Kelly S."/>
            <person name="Saint-Marcoux D."/>
            <person name="Proust H."/>
            <person name="Prescott H."/>
            <person name="Dolan L."/>
        </authorList>
    </citation>
    <scope>NUCLEOTIDE SEQUENCE [LARGE SCALE GENOMIC DNA]</scope>
    <source>
        <tissue evidence="2">Whole gametophyte</tissue>
    </source>
</reference>
<accession>A0A176VHN7</accession>
<evidence type="ECO:0000256" key="1">
    <source>
        <dbReference type="SAM" id="MobiDB-lite"/>
    </source>
</evidence>
<name>A0A176VHN7_MARPO</name>
<keyword evidence="3" id="KW-1185">Reference proteome</keyword>
<dbReference type="EMBL" id="LVLJ01003851">
    <property type="protein sequence ID" value="OAE19435.1"/>
    <property type="molecule type" value="Genomic_DNA"/>
</dbReference>
<evidence type="ECO:0000313" key="2">
    <source>
        <dbReference type="EMBL" id="OAE19435.1"/>
    </source>
</evidence>
<dbReference type="Proteomes" id="UP000077202">
    <property type="component" value="Unassembled WGS sequence"/>
</dbReference>
<comment type="caution">
    <text evidence="2">The sequence shown here is derived from an EMBL/GenBank/DDBJ whole genome shotgun (WGS) entry which is preliminary data.</text>
</comment>
<gene>
    <name evidence="2" type="ORF">AXG93_1328s1000</name>
</gene>
<feature type="compositionally biased region" description="Polar residues" evidence="1">
    <location>
        <begin position="188"/>
        <end position="201"/>
    </location>
</feature>